<evidence type="ECO:0000256" key="4">
    <source>
        <dbReference type="SAM" id="MobiDB-lite"/>
    </source>
</evidence>
<dbReference type="EMBL" id="JAINVZ010000008">
    <property type="protein sequence ID" value="MBY8886049.1"/>
    <property type="molecule type" value="Genomic_DNA"/>
</dbReference>
<keyword evidence="7" id="KW-1185">Reference proteome</keyword>
<dbReference type="InterPro" id="IPR000792">
    <property type="entry name" value="Tscrpt_reg_LuxR_C"/>
</dbReference>
<feature type="domain" description="HTH luxR-type" evidence="5">
    <location>
        <begin position="903"/>
        <end position="930"/>
    </location>
</feature>
<evidence type="ECO:0000313" key="7">
    <source>
        <dbReference type="Proteomes" id="UP001198565"/>
    </source>
</evidence>
<feature type="region of interest" description="Disordered" evidence="4">
    <location>
        <begin position="951"/>
        <end position="974"/>
    </location>
</feature>
<sequence length="974" mass="103236">MAASTKTSRPAGAEPVAVGRRRVETVVERRAPLIGRDREVAVVAEALRPAPTARTVLVTGPAGAGKTAVLDEARQTAAREGTKILRMTWEDTAEPAGPAALADAVNAVLAKVHDGRLPARVTAVRRARLRLDDDRSGELPLLSVLGETLADAAHHVPFALVLDDVDRIPAPTASALRLMLRVFRPVGLPVVLAGRPTRACAADTPDLATAADHVLDLAPLPPDDVGGLVAQRLGRPPEPLLVAAVRRCLGPLAGRPAAVLSVLTAAREDGRLLDLDGRVGLTGAEEDLRLGTDAASLCPVTADATDTATVLARLLHRADLRVEDLHALAGPGRSPGADLGRAVDRLVEERVVTADGDGRLSFAVPALAAALRAGPTGHDPRPVHAAVVTAVTRRLAPADAGASHPSLADHVVAAGTALDDTVAVPLLLAAARRDARAHHPRAARAYLSALGRLSPDDPAAPRALCAAARLGLERGDHRGVLALGGPLLAALRRTAPEAADERLEFATTAWALSALHEHRPPCEATPADVLDEALRRTPRAAMLTALGGRYGIGPLAPWPPNSHPAATGGRSREPGGGPLPSYAELRTLAVATGRRDGLARALRGLPVEAAWEVAVGPLRDAAAYGDLAGALEAVLGERHLSAGHSRADRYHTMVRDYLAGNWDAALTAARDIEARGRADESPVGGWLPRALAAEIHCFRGDLARAREWLDRIPGTAVHPLIARARLGVRYWSGQQETALREAWRDVRRAREGGLLAGLDRVLLRILEFAEEARPQQARQALEELAALHQEMATATTREALSVARGVVHRDAGAAYDAHRSAERRGDRHMQLYCCLVLSEVGDDPQHWLAEAARHTHRMALGRPGRLLLSRSARRHNVPMPRGRSARQGLNEAEVRLITMVSEGATNRQIAARLACSEKTVEQRLTRLFQRTGRRSRVELAAAWLDGSLAGLGRVPDLPPDGTHTPGRRSTASGG</sequence>
<dbReference type="Gene3D" id="3.40.50.300">
    <property type="entry name" value="P-loop containing nucleotide triphosphate hydrolases"/>
    <property type="match status" value="1"/>
</dbReference>
<evidence type="ECO:0000256" key="1">
    <source>
        <dbReference type="ARBA" id="ARBA00023015"/>
    </source>
</evidence>
<dbReference type="InterPro" id="IPR016032">
    <property type="entry name" value="Sig_transdc_resp-reg_C-effctor"/>
</dbReference>
<keyword evidence="3" id="KW-0804">Transcription</keyword>
<feature type="region of interest" description="Disordered" evidence="4">
    <location>
        <begin position="559"/>
        <end position="581"/>
    </location>
</feature>
<comment type="caution">
    <text evidence="6">The sequence shown here is derived from an EMBL/GenBank/DDBJ whole genome shotgun (WGS) entry which is preliminary data.</text>
</comment>
<dbReference type="Pfam" id="PF13191">
    <property type="entry name" value="AAA_16"/>
    <property type="match status" value="1"/>
</dbReference>
<evidence type="ECO:0000313" key="6">
    <source>
        <dbReference type="EMBL" id="MBY8886049.1"/>
    </source>
</evidence>
<proteinExistence type="predicted"/>
<keyword evidence="1" id="KW-0805">Transcription regulation</keyword>
<dbReference type="Pfam" id="PF00196">
    <property type="entry name" value="GerE"/>
    <property type="match status" value="1"/>
</dbReference>
<evidence type="ECO:0000256" key="3">
    <source>
        <dbReference type="ARBA" id="ARBA00023163"/>
    </source>
</evidence>
<dbReference type="InterPro" id="IPR027417">
    <property type="entry name" value="P-loop_NTPase"/>
</dbReference>
<organism evidence="6 7">
    <name type="scientific">Streptantibioticus parmotrematis</name>
    <dbReference type="NCBI Taxonomy" id="2873249"/>
    <lineage>
        <taxon>Bacteria</taxon>
        <taxon>Bacillati</taxon>
        <taxon>Actinomycetota</taxon>
        <taxon>Actinomycetes</taxon>
        <taxon>Kitasatosporales</taxon>
        <taxon>Streptomycetaceae</taxon>
        <taxon>Streptantibioticus</taxon>
    </lineage>
</organism>
<dbReference type="PANTHER" id="PTHR43214:SF41">
    <property type="entry name" value="NITRATE_NITRITE RESPONSE REGULATOR PROTEIN NARP"/>
    <property type="match status" value="1"/>
</dbReference>
<name>A0ABS7QWA1_9ACTN</name>
<gene>
    <name evidence="6" type="ORF">K7472_14450</name>
</gene>
<reference evidence="6 7" key="1">
    <citation type="submission" date="2021-08" db="EMBL/GenBank/DDBJ databases">
        <title>Streptomyces sp. PTM05 isolated from lichen.</title>
        <authorList>
            <person name="Somphong A."/>
            <person name="Phongsopitanun W."/>
            <person name="Tanasupawat S."/>
        </authorList>
    </citation>
    <scope>NUCLEOTIDE SEQUENCE [LARGE SCALE GENOMIC DNA]</scope>
    <source>
        <strain evidence="6 7">Ptm05</strain>
    </source>
</reference>
<dbReference type="InterPro" id="IPR036388">
    <property type="entry name" value="WH-like_DNA-bd_sf"/>
</dbReference>
<dbReference type="InterPro" id="IPR041664">
    <property type="entry name" value="AAA_16"/>
</dbReference>
<dbReference type="Proteomes" id="UP001198565">
    <property type="component" value="Unassembled WGS sequence"/>
</dbReference>
<dbReference type="SMART" id="SM00421">
    <property type="entry name" value="HTH_LUXR"/>
    <property type="match status" value="1"/>
</dbReference>
<keyword evidence="2" id="KW-0238">DNA-binding</keyword>
<dbReference type="InterPro" id="IPR039420">
    <property type="entry name" value="WalR-like"/>
</dbReference>
<dbReference type="SUPFAM" id="SSF52540">
    <property type="entry name" value="P-loop containing nucleoside triphosphate hydrolases"/>
    <property type="match status" value="1"/>
</dbReference>
<dbReference type="PRINTS" id="PR00038">
    <property type="entry name" value="HTHLUXR"/>
</dbReference>
<evidence type="ECO:0000259" key="5">
    <source>
        <dbReference type="PROSITE" id="PS00622"/>
    </source>
</evidence>
<dbReference type="CDD" id="cd06170">
    <property type="entry name" value="LuxR_C_like"/>
    <property type="match status" value="1"/>
</dbReference>
<dbReference type="SUPFAM" id="SSF46894">
    <property type="entry name" value="C-terminal effector domain of the bipartite response regulators"/>
    <property type="match status" value="1"/>
</dbReference>
<dbReference type="PROSITE" id="PS00622">
    <property type="entry name" value="HTH_LUXR_1"/>
    <property type="match status" value="1"/>
</dbReference>
<protein>
    <submittedName>
        <fullName evidence="6">LuxR family transcriptional regulator</fullName>
    </submittedName>
</protein>
<dbReference type="Gene3D" id="1.10.10.10">
    <property type="entry name" value="Winged helix-like DNA-binding domain superfamily/Winged helix DNA-binding domain"/>
    <property type="match status" value="1"/>
</dbReference>
<evidence type="ECO:0000256" key="2">
    <source>
        <dbReference type="ARBA" id="ARBA00023125"/>
    </source>
</evidence>
<dbReference type="PANTHER" id="PTHR43214">
    <property type="entry name" value="TWO-COMPONENT RESPONSE REGULATOR"/>
    <property type="match status" value="1"/>
</dbReference>
<accession>A0ABS7QWA1</accession>